<keyword evidence="1 4" id="KW-0645">Protease</keyword>
<gene>
    <name evidence="7" type="ORF">SAMN05216388_10115</name>
</gene>
<dbReference type="PANTHER" id="PTHR42884:SF14">
    <property type="entry name" value="NEUROENDOCRINE CONVERTASE 1"/>
    <property type="match status" value="1"/>
</dbReference>
<feature type="active site" description="Charge relay system" evidence="4">
    <location>
        <position position="60"/>
    </location>
</feature>
<reference evidence="8" key="1">
    <citation type="submission" date="2016-10" db="EMBL/GenBank/DDBJ databases">
        <authorList>
            <person name="Varghese N."/>
            <person name="Submissions S."/>
        </authorList>
    </citation>
    <scope>NUCLEOTIDE SEQUENCE [LARGE SCALE GENOMIC DNA]</scope>
    <source>
        <strain evidence="8">IBRC-M 10043</strain>
    </source>
</reference>
<evidence type="ECO:0000256" key="4">
    <source>
        <dbReference type="PROSITE-ProRule" id="PRU01240"/>
    </source>
</evidence>
<dbReference type="SUPFAM" id="SSF52743">
    <property type="entry name" value="Subtilisin-like"/>
    <property type="match status" value="1"/>
</dbReference>
<organism evidence="7 8">
    <name type="scientific">Halorientalis persicus</name>
    <dbReference type="NCBI Taxonomy" id="1367881"/>
    <lineage>
        <taxon>Archaea</taxon>
        <taxon>Methanobacteriati</taxon>
        <taxon>Methanobacteriota</taxon>
        <taxon>Stenosarchaea group</taxon>
        <taxon>Halobacteria</taxon>
        <taxon>Halobacteriales</taxon>
        <taxon>Haloarculaceae</taxon>
        <taxon>Halorientalis</taxon>
    </lineage>
</organism>
<keyword evidence="5" id="KW-1133">Transmembrane helix</keyword>
<dbReference type="PROSITE" id="PS51892">
    <property type="entry name" value="SUBTILASE"/>
    <property type="match status" value="1"/>
</dbReference>
<sequence>MTDRRVVLIAAVGVLALTVGIGLIALQAGGDGERRVQDERFARAHAAGYTGEGIRVGIVDVTGFDEDSPGVAEQVVAARAFGADATVGNGGSDGHGTAAARIVARAAPGANLSLATFDSPSGYRAAVSWLLDRDVDVIVAPVAFYGKAGNGTAAVERLATRATREGVVFVAPAGNLARSHWSGRYDEVKNGRLVFGDRTRNFLRPGGRRVSLWLSWSETTSADYDVALYRLGEDGSELVARSRPYRRDDVPNERIDVTVPEGTYFVTVEGPASPTGARIELASPTHEFQRARDGGTLVAPGTAEGVLTVGAFDRGRGRVRPFSSRGPTVDGRIGLDVVAPDTGVADVPDGFVGSSAAAPYAAATAALVRQANPDLGPAAVESVVERTARPVNGSVFAAGDGRVDPWAAVRAARNATG</sequence>
<dbReference type="RefSeq" id="WP_092660569.1">
    <property type="nucleotide sequence ID" value="NZ_FOCX01000011.1"/>
</dbReference>
<evidence type="ECO:0000256" key="3">
    <source>
        <dbReference type="ARBA" id="ARBA00022825"/>
    </source>
</evidence>
<evidence type="ECO:0000256" key="2">
    <source>
        <dbReference type="ARBA" id="ARBA00022801"/>
    </source>
</evidence>
<feature type="active site" description="Charge relay system" evidence="4">
    <location>
        <position position="95"/>
    </location>
</feature>
<dbReference type="InterPro" id="IPR036852">
    <property type="entry name" value="Peptidase_S8/S53_dom_sf"/>
</dbReference>
<feature type="transmembrane region" description="Helical" evidence="5">
    <location>
        <begin position="6"/>
        <end position="26"/>
    </location>
</feature>
<protein>
    <submittedName>
        <fullName evidence="7">Subtilase family protein</fullName>
    </submittedName>
</protein>
<dbReference type="GO" id="GO:0005886">
    <property type="term" value="C:plasma membrane"/>
    <property type="evidence" value="ECO:0007669"/>
    <property type="project" value="TreeGrafter"/>
</dbReference>
<dbReference type="Proteomes" id="UP000198775">
    <property type="component" value="Unassembled WGS sequence"/>
</dbReference>
<keyword evidence="8" id="KW-1185">Reference proteome</keyword>
<dbReference type="PANTHER" id="PTHR42884">
    <property type="entry name" value="PROPROTEIN CONVERTASE SUBTILISIN/KEXIN-RELATED"/>
    <property type="match status" value="1"/>
</dbReference>
<feature type="active site" description="Charge relay system" evidence="4">
    <location>
        <position position="355"/>
    </location>
</feature>
<dbReference type="Gene3D" id="3.40.50.200">
    <property type="entry name" value="Peptidase S8/S53 domain"/>
    <property type="match status" value="2"/>
</dbReference>
<keyword evidence="3 4" id="KW-0720">Serine protease</keyword>
<dbReference type="GO" id="GO:0016485">
    <property type="term" value="P:protein processing"/>
    <property type="evidence" value="ECO:0007669"/>
    <property type="project" value="TreeGrafter"/>
</dbReference>
<comment type="similarity">
    <text evidence="4">Belongs to the peptidase S8 family.</text>
</comment>
<dbReference type="InterPro" id="IPR000209">
    <property type="entry name" value="Peptidase_S8/S53_dom"/>
</dbReference>
<keyword evidence="5" id="KW-0812">Transmembrane</keyword>
<evidence type="ECO:0000256" key="5">
    <source>
        <dbReference type="SAM" id="Phobius"/>
    </source>
</evidence>
<evidence type="ECO:0000259" key="6">
    <source>
        <dbReference type="Pfam" id="PF00082"/>
    </source>
</evidence>
<dbReference type="EMBL" id="FOCX01000011">
    <property type="protein sequence ID" value="SEO31562.1"/>
    <property type="molecule type" value="Genomic_DNA"/>
</dbReference>
<dbReference type="Pfam" id="PF00082">
    <property type="entry name" value="Peptidase_S8"/>
    <property type="match status" value="1"/>
</dbReference>
<keyword evidence="2 4" id="KW-0378">Hydrolase</keyword>
<dbReference type="OrthoDB" id="341609at2157"/>
<evidence type="ECO:0000313" key="8">
    <source>
        <dbReference type="Proteomes" id="UP000198775"/>
    </source>
</evidence>
<feature type="domain" description="Peptidase S8/S53" evidence="6">
    <location>
        <begin position="293"/>
        <end position="399"/>
    </location>
</feature>
<proteinExistence type="inferred from homology"/>
<accession>A0A1H8NPQ3</accession>
<evidence type="ECO:0000313" key="7">
    <source>
        <dbReference type="EMBL" id="SEO31562.1"/>
    </source>
</evidence>
<evidence type="ECO:0000256" key="1">
    <source>
        <dbReference type="ARBA" id="ARBA00022670"/>
    </source>
</evidence>
<keyword evidence="5" id="KW-0472">Membrane</keyword>
<dbReference type="AlphaFoldDB" id="A0A1H8NPQ3"/>
<name>A0A1H8NPQ3_9EURY</name>
<dbReference type="GO" id="GO:0004252">
    <property type="term" value="F:serine-type endopeptidase activity"/>
    <property type="evidence" value="ECO:0007669"/>
    <property type="project" value="UniProtKB-UniRule"/>
</dbReference>